<keyword evidence="6 12" id="KW-0732">Signal</keyword>
<gene>
    <name evidence="14" type="ORF">O6P43_003793</name>
</gene>
<feature type="signal peptide" evidence="12">
    <location>
        <begin position="1"/>
        <end position="28"/>
    </location>
</feature>
<dbReference type="AlphaFoldDB" id="A0AAD7VLZ0"/>
<dbReference type="InterPro" id="IPR013210">
    <property type="entry name" value="LRR_N_plant-typ"/>
</dbReference>
<dbReference type="PANTHER" id="PTHR48007:SF86">
    <property type="entry name" value="(WILD MALAYSIAN BANANA) HYPOTHETICAL PROTEIN"/>
    <property type="match status" value="1"/>
</dbReference>
<keyword evidence="15" id="KW-1185">Reference proteome</keyword>
<feature type="chain" id="PRO_5042192226" evidence="12">
    <location>
        <begin position="29"/>
        <end position="556"/>
    </location>
</feature>
<reference evidence="14" key="1">
    <citation type="journal article" date="2023" name="Science">
        <title>Elucidation of the pathway for biosynthesis of saponin adjuvants from the soapbark tree.</title>
        <authorList>
            <person name="Reed J."/>
            <person name="Orme A."/>
            <person name="El-Demerdash A."/>
            <person name="Owen C."/>
            <person name="Martin L.B.B."/>
            <person name="Misra R.C."/>
            <person name="Kikuchi S."/>
            <person name="Rejzek M."/>
            <person name="Martin A.C."/>
            <person name="Harkess A."/>
            <person name="Leebens-Mack J."/>
            <person name="Louveau T."/>
            <person name="Stephenson M.J."/>
            <person name="Osbourn A."/>
        </authorList>
    </citation>
    <scope>NUCLEOTIDE SEQUENCE</scope>
    <source>
        <strain evidence="14">S10</strain>
    </source>
</reference>
<evidence type="ECO:0000256" key="3">
    <source>
        <dbReference type="ARBA" id="ARBA00022512"/>
    </source>
</evidence>
<dbReference type="SUPFAM" id="SSF56112">
    <property type="entry name" value="Protein kinase-like (PK-like)"/>
    <property type="match status" value="1"/>
</dbReference>
<evidence type="ECO:0000256" key="8">
    <source>
        <dbReference type="ARBA" id="ARBA00022989"/>
    </source>
</evidence>
<dbReference type="InterPro" id="IPR000719">
    <property type="entry name" value="Prot_kinase_dom"/>
</dbReference>
<keyword evidence="14" id="KW-0808">Transferase</keyword>
<dbReference type="Pfam" id="PF00560">
    <property type="entry name" value="LRR_1"/>
    <property type="match status" value="3"/>
</dbReference>
<comment type="similarity">
    <text evidence="10">Belongs to the polygalacturonase-inhibiting protein family.</text>
</comment>
<comment type="subcellular location">
    <subcellularLocation>
        <location evidence="1">Membrane</location>
        <topology evidence="1">Peripheral membrane protein</topology>
    </subcellularLocation>
    <subcellularLocation>
        <location evidence="2">Secreted</location>
        <location evidence="2">Cell wall</location>
    </subcellularLocation>
</comment>
<dbReference type="InterPro" id="IPR001245">
    <property type="entry name" value="Ser-Thr/Tyr_kinase_cat_dom"/>
</dbReference>
<dbReference type="Pfam" id="PF07714">
    <property type="entry name" value="PK_Tyr_Ser-Thr"/>
    <property type="match status" value="1"/>
</dbReference>
<keyword evidence="9 11" id="KW-0472">Membrane</keyword>
<dbReference type="GO" id="GO:0016020">
    <property type="term" value="C:membrane"/>
    <property type="evidence" value="ECO:0007669"/>
    <property type="project" value="UniProtKB-SubCell"/>
</dbReference>
<keyword evidence="8 11" id="KW-1133">Transmembrane helix</keyword>
<organism evidence="14 15">
    <name type="scientific">Quillaja saponaria</name>
    <name type="common">Soap bark tree</name>
    <dbReference type="NCBI Taxonomy" id="32244"/>
    <lineage>
        <taxon>Eukaryota</taxon>
        <taxon>Viridiplantae</taxon>
        <taxon>Streptophyta</taxon>
        <taxon>Embryophyta</taxon>
        <taxon>Tracheophyta</taxon>
        <taxon>Spermatophyta</taxon>
        <taxon>Magnoliopsida</taxon>
        <taxon>eudicotyledons</taxon>
        <taxon>Gunneridae</taxon>
        <taxon>Pentapetalae</taxon>
        <taxon>rosids</taxon>
        <taxon>fabids</taxon>
        <taxon>Fabales</taxon>
        <taxon>Quillajaceae</taxon>
        <taxon>Quillaja</taxon>
    </lineage>
</organism>
<dbReference type="Gene3D" id="1.10.510.10">
    <property type="entry name" value="Transferase(Phosphotransferase) domain 1"/>
    <property type="match status" value="1"/>
</dbReference>
<dbReference type="PROSITE" id="PS50011">
    <property type="entry name" value="PROTEIN_KINASE_DOM"/>
    <property type="match status" value="1"/>
</dbReference>
<evidence type="ECO:0000256" key="10">
    <source>
        <dbReference type="ARBA" id="ARBA00038043"/>
    </source>
</evidence>
<evidence type="ECO:0000256" key="9">
    <source>
        <dbReference type="ARBA" id="ARBA00023136"/>
    </source>
</evidence>
<dbReference type="PANTHER" id="PTHR48007">
    <property type="entry name" value="LEUCINE-RICH REPEAT RECEPTOR-LIKE PROTEIN KINASE PXC1"/>
    <property type="match status" value="1"/>
</dbReference>
<dbReference type="InterPro" id="IPR046959">
    <property type="entry name" value="PRK1-6/SRF4-like"/>
</dbReference>
<dbReference type="Gene3D" id="3.80.10.10">
    <property type="entry name" value="Ribonuclease Inhibitor"/>
    <property type="match status" value="1"/>
</dbReference>
<dbReference type="SUPFAM" id="SSF52058">
    <property type="entry name" value="L domain-like"/>
    <property type="match status" value="1"/>
</dbReference>
<evidence type="ECO:0000256" key="11">
    <source>
        <dbReference type="SAM" id="Phobius"/>
    </source>
</evidence>
<keyword evidence="3" id="KW-0964">Secreted</keyword>
<dbReference type="Proteomes" id="UP001163823">
    <property type="component" value="Chromosome 2"/>
</dbReference>
<evidence type="ECO:0000256" key="2">
    <source>
        <dbReference type="ARBA" id="ARBA00004191"/>
    </source>
</evidence>
<protein>
    <submittedName>
        <fullName evidence="14">Receptor-like kinase</fullName>
    </submittedName>
</protein>
<feature type="domain" description="Protein kinase" evidence="13">
    <location>
        <begin position="228"/>
        <end position="548"/>
    </location>
</feature>
<evidence type="ECO:0000256" key="12">
    <source>
        <dbReference type="SAM" id="SignalP"/>
    </source>
</evidence>
<dbReference type="EMBL" id="JARAOO010000002">
    <property type="protein sequence ID" value="KAJ7980528.1"/>
    <property type="molecule type" value="Genomic_DNA"/>
</dbReference>
<keyword evidence="5 11" id="KW-0812">Transmembrane</keyword>
<keyword evidence="4" id="KW-0433">Leucine-rich repeat</keyword>
<keyword evidence="7" id="KW-0677">Repeat</keyword>
<dbReference type="Gene3D" id="3.30.200.20">
    <property type="entry name" value="Phosphorylase Kinase, domain 1"/>
    <property type="match status" value="1"/>
</dbReference>
<dbReference type="FunFam" id="3.80.10.10:FF:000400">
    <property type="entry name" value="Nuclear pore complex protein NUP107"/>
    <property type="match status" value="1"/>
</dbReference>
<evidence type="ECO:0000259" key="13">
    <source>
        <dbReference type="PROSITE" id="PS50011"/>
    </source>
</evidence>
<dbReference type="InterPro" id="IPR011009">
    <property type="entry name" value="Kinase-like_dom_sf"/>
</dbReference>
<evidence type="ECO:0000313" key="14">
    <source>
        <dbReference type="EMBL" id="KAJ7980528.1"/>
    </source>
</evidence>
<feature type="transmembrane region" description="Helical" evidence="11">
    <location>
        <begin position="233"/>
        <end position="252"/>
    </location>
</feature>
<dbReference type="GO" id="GO:0005524">
    <property type="term" value="F:ATP binding"/>
    <property type="evidence" value="ECO:0007669"/>
    <property type="project" value="InterPro"/>
</dbReference>
<evidence type="ECO:0000313" key="15">
    <source>
        <dbReference type="Proteomes" id="UP001163823"/>
    </source>
</evidence>
<keyword evidence="3" id="KW-0134">Cell wall</keyword>
<evidence type="ECO:0000256" key="5">
    <source>
        <dbReference type="ARBA" id="ARBA00022692"/>
    </source>
</evidence>
<dbReference type="KEGG" id="qsa:O6P43_003793"/>
<sequence length="556" mass="63099">MAFGTRIVLVLVHISFWSLLSIFAPSYGGDSDIYCLKSIKDSLEDPFNYLSQWNFQNSTKGFLCYFIGIDCWNFDDGRVLQIRLSSMGLMGQFPQGVGHCTSLTNLDLSFNQLSGTIPSDISRRLPCITSLDLSNNNFSGEIPTDIANCYYLNDLRLDNNWLTGQIPEQLGQLTRIRVFDVSNNLLSGEVPVFVKSTIAGKNHANNRGLCGGPLESCKEHDERPHQSFRDGFVVGYVVFATSVILVYMTYYVPWRQVKIRVRNIFLSSIRKKKNKKDSIKVGNFQLLEPTEIEFKQISTLERDNVQGNATKWMVPGSKRLRDCELFEKEFVSEIMSLGRFRHSSLVPLIGFCTEEKERFLVYKFMSNGNLSDWLHPVEGKGRTLEWPVRLKIALGIGTGLAWLHNYCSLLIVHLNISSECILLDQHFEPKISNLGGAKFMYRTAGDLNRSFFVNSGYWELDFVKKDVYDFGIVLIELITGKKFSQTTNSANGFDSYSGLPVAIDENLMGKGFDGEIFHLLRVACNCVQPFPYERPTMLEVCDTISTFWEEYGPGDD</sequence>
<dbReference type="InterPro" id="IPR001611">
    <property type="entry name" value="Leu-rich_rpt"/>
</dbReference>
<evidence type="ECO:0000256" key="7">
    <source>
        <dbReference type="ARBA" id="ARBA00022737"/>
    </source>
</evidence>
<evidence type="ECO:0000256" key="6">
    <source>
        <dbReference type="ARBA" id="ARBA00022729"/>
    </source>
</evidence>
<evidence type="ECO:0000256" key="4">
    <source>
        <dbReference type="ARBA" id="ARBA00022614"/>
    </source>
</evidence>
<evidence type="ECO:0000256" key="1">
    <source>
        <dbReference type="ARBA" id="ARBA00004170"/>
    </source>
</evidence>
<keyword evidence="14" id="KW-0675">Receptor</keyword>
<proteinExistence type="inferred from homology"/>
<comment type="caution">
    <text evidence="14">The sequence shown here is derived from an EMBL/GenBank/DDBJ whole genome shotgun (WGS) entry which is preliminary data.</text>
</comment>
<dbReference type="GO" id="GO:0004672">
    <property type="term" value="F:protein kinase activity"/>
    <property type="evidence" value="ECO:0007669"/>
    <property type="project" value="InterPro"/>
</dbReference>
<name>A0AAD7VLZ0_QUISA</name>
<keyword evidence="14" id="KW-0418">Kinase</keyword>
<accession>A0AAD7VLZ0</accession>
<dbReference type="InterPro" id="IPR032675">
    <property type="entry name" value="LRR_dom_sf"/>
</dbReference>
<dbReference type="Pfam" id="PF08263">
    <property type="entry name" value="LRRNT_2"/>
    <property type="match status" value="1"/>
</dbReference>